<dbReference type="FunFam" id="1.20.1270.280:FF:000001">
    <property type="entry name" value="dynein heavy chain 7, axonemal"/>
    <property type="match status" value="1"/>
</dbReference>
<gene>
    <name evidence="2" type="ORF">V1264_015364</name>
</gene>
<dbReference type="FunFam" id="3.10.490.20:FF:000001">
    <property type="entry name" value="dynein heavy chain 7, axonemal"/>
    <property type="match status" value="1"/>
</dbReference>
<sequence length="278" mass="31636">MEETAHTIMGDVPKPMPEGAVMEKYPVMYEQSMNTVLMQEVIRYNRLLSTIHQSLRDLVKAVKGLVVMSQDLEKMANSLYMNTVPSQWAGKAYPSLKPLGSWVTDLSQRVAFIQQWIDEGCPSVFWISGFFFPQAFLTGTLQNFARKMQIPIDTISFEFKVVTESWQDLTEAPKDGCYIRGLFLEGARWDADKGLLAESRPKELFTDMPPLWLIPISNRKQPDSGIYECPLYKTLTRAGTLSTTGHSTNFVFTVEVPSRHPQPHWIKRAVAMLCALNY</sequence>
<dbReference type="Proteomes" id="UP001374579">
    <property type="component" value="Unassembled WGS sequence"/>
</dbReference>
<evidence type="ECO:0000313" key="3">
    <source>
        <dbReference type="Proteomes" id="UP001374579"/>
    </source>
</evidence>
<dbReference type="GO" id="GO:0030286">
    <property type="term" value="C:dynein complex"/>
    <property type="evidence" value="ECO:0007669"/>
    <property type="project" value="InterPro"/>
</dbReference>
<keyword evidence="3" id="KW-1185">Reference proteome</keyword>
<dbReference type="InterPro" id="IPR043160">
    <property type="entry name" value="Dynein_C_barrel"/>
</dbReference>
<evidence type="ECO:0000259" key="1">
    <source>
        <dbReference type="Pfam" id="PF18199"/>
    </source>
</evidence>
<accession>A0AAN9GGP1</accession>
<dbReference type="Gene3D" id="1.20.1270.280">
    <property type="match status" value="1"/>
</dbReference>
<dbReference type="Pfam" id="PF18199">
    <property type="entry name" value="Dynein_C"/>
    <property type="match status" value="1"/>
</dbReference>
<dbReference type="GO" id="GO:0045505">
    <property type="term" value="F:dynein intermediate chain binding"/>
    <property type="evidence" value="ECO:0007669"/>
    <property type="project" value="InterPro"/>
</dbReference>
<feature type="domain" description="Dynein heavy chain C-terminal" evidence="1">
    <location>
        <begin position="2"/>
        <end position="274"/>
    </location>
</feature>
<organism evidence="2 3">
    <name type="scientific">Littorina saxatilis</name>
    <dbReference type="NCBI Taxonomy" id="31220"/>
    <lineage>
        <taxon>Eukaryota</taxon>
        <taxon>Metazoa</taxon>
        <taxon>Spiralia</taxon>
        <taxon>Lophotrochozoa</taxon>
        <taxon>Mollusca</taxon>
        <taxon>Gastropoda</taxon>
        <taxon>Caenogastropoda</taxon>
        <taxon>Littorinimorpha</taxon>
        <taxon>Littorinoidea</taxon>
        <taxon>Littorinidae</taxon>
        <taxon>Littorina</taxon>
    </lineage>
</organism>
<proteinExistence type="predicted"/>
<evidence type="ECO:0000313" key="2">
    <source>
        <dbReference type="EMBL" id="KAK7107431.1"/>
    </source>
</evidence>
<dbReference type="PANTHER" id="PTHR46961:SF5">
    <property type="entry name" value="DYNEIN AXONEMAL HEAVY CHAIN 1"/>
    <property type="match status" value="1"/>
</dbReference>
<dbReference type="AlphaFoldDB" id="A0AAN9GGP1"/>
<dbReference type="PANTHER" id="PTHR46961">
    <property type="entry name" value="DYNEIN HEAVY CHAIN 1, AXONEMAL-LIKE PROTEIN"/>
    <property type="match status" value="1"/>
</dbReference>
<protein>
    <recommendedName>
        <fullName evidence="1">Dynein heavy chain C-terminal domain-containing protein</fullName>
    </recommendedName>
</protein>
<dbReference type="GO" id="GO:0051959">
    <property type="term" value="F:dynein light intermediate chain binding"/>
    <property type="evidence" value="ECO:0007669"/>
    <property type="project" value="InterPro"/>
</dbReference>
<reference evidence="2 3" key="1">
    <citation type="submission" date="2024-02" db="EMBL/GenBank/DDBJ databases">
        <title>Chromosome-scale genome assembly of the rough periwinkle Littorina saxatilis.</title>
        <authorList>
            <person name="De Jode A."/>
            <person name="Faria R."/>
            <person name="Formenti G."/>
            <person name="Sims Y."/>
            <person name="Smith T.P."/>
            <person name="Tracey A."/>
            <person name="Wood J.M.D."/>
            <person name="Zagrodzka Z.B."/>
            <person name="Johannesson K."/>
            <person name="Butlin R.K."/>
            <person name="Leder E.H."/>
        </authorList>
    </citation>
    <scope>NUCLEOTIDE SEQUENCE [LARGE SCALE GENOMIC DNA]</scope>
    <source>
        <strain evidence="2">Snail1</strain>
        <tissue evidence="2">Muscle</tissue>
    </source>
</reference>
<dbReference type="InterPro" id="IPR026983">
    <property type="entry name" value="DHC"/>
</dbReference>
<dbReference type="Gene3D" id="3.10.490.20">
    <property type="match status" value="1"/>
</dbReference>
<dbReference type="GO" id="GO:0007018">
    <property type="term" value="P:microtubule-based movement"/>
    <property type="evidence" value="ECO:0007669"/>
    <property type="project" value="InterPro"/>
</dbReference>
<dbReference type="EMBL" id="JBAMIC010000004">
    <property type="protein sequence ID" value="KAK7107431.1"/>
    <property type="molecule type" value="Genomic_DNA"/>
</dbReference>
<name>A0AAN9GGP1_9CAEN</name>
<comment type="caution">
    <text evidence="2">The sequence shown here is derived from an EMBL/GenBank/DDBJ whole genome shotgun (WGS) entry which is preliminary data.</text>
</comment>
<dbReference type="InterPro" id="IPR041228">
    <property type="entry name" value="Dynein_C"/>
</dbReference>